<accession>A0ABQ8FYV1</accession>
<feature type="signal peptide" evidence="2">
    <location>
        <begin position="1"/>
        <end position="21"/>
    </location>
</feature>
<gene>
    <name evidence="3" type="ORF">B0J12DRAFT_678570</name>
</gene>
<feature type="region of interest" description="Disordered" evidence="1">
    <location>
        <begin position="24"/>
        <end position="61"/>
    </location>
</feature>
<comment type="caution">
    <text evidence="3">The sequence shown here is derived from an EMBL/GenBank/DDBJ whole genome shotgun (WGS) entry which is preliminary data.</text>
</comment>
<evidence type="ECO:0008006" key="5">
    <source>
        <dbReference type="Google" id="ProtNLM"/>
    </source>
</evidence>
<dbReference type="EMBL" id="JAGTJR010000035">
    <property type="protein sequence ID" value="KAH7036479.1"/>
    <property type="molecule type" value="Genomic_DNA"/>
</dbReference>
<proteinExistence type="predicted"/>
<evidence type="ECO:0000313" key="4">
    <source>
        <dbReference type="Proteomes" id="UP000774617"/>
    </source>
</evidence>
<reference evidence="3 4" key="1">
    <citation type="journal article" date="2021" name="Nat. Commun.">
        <title>Genetic determinants of endophytism in the Arabidopsis root mycobiome.</title>
        <authorList>
            <person name="Mesny F."/>
            <person name="Miyauchi S."/>
            <person name="Thiergart T."/>
            <person name="Pickel B."/>
            <person name="Atanasova L."/>
            <person name="Karlsson M."/>
            <person name="Huettel B."/>
            <person name="Barry K.W."/>
            <person name="Haridas S."/>
            <person name="Chen C."/>
            <person name="Bauer D."/>
            <person name="Andreopoulos W."/>
            <person name="Pangilinan J."/>
            <person name="LaButti K."/>
            <person name="Riley R."/>
            <person name="Lipzen A."/>
            <person name="Clum A."/>
            <person name="Drula E."/>
            <person name="Henrissat B."/>
            <person name="Kohler A."/>
            <person name="Grigoriev I.V."/>
            <person name="Martin F.M."/>
            <person name="Hacquard S."/>
        </authorList>
    </citation>
    <scope>NUCLEOTIDE SEQUENCE [LARGE SCALE GENOMIC DNA]</scope>
    <source>
        <strain evidence="3 4">MPI-SDFR-AT-0080</strain>
    </source>
</reference>
<feature type="compositionally biased region" description="Basic and acidic residues" evidence="1">
    <location>
        <begin position="44"/>
        <end position="53"/>
    </location>
</feature>
<keyword evidence="2" id="KW-0732">Signal</keyword>
<organism evidence="3 4">
    <name type="scientific">Macrophomina phaseolina</name>
    <dbReference type="NCBI Taxonomy" id="35725"/>
    <lineage>
        <taxon>Eukaryota</taxon>
        <taxon>Fungi</taxon>
        <taxon>Dikarya</taxon>
        <taxon>Ascomycota</taxon>
        <taxon>Pezizomycotina</taxon>
        <taxon>Dothideomycetes</taxon>
        <taxon>Dothideomycetes incertae sedis</taxon>
        <taxon>Botryosphaeriales</taxon>
        <taxon>Botryosphaeriaceae</taxon>
        <taxon>Macrophomina</taxon>
    </lineage>
</organism>
<evidence type="ECO:0000256" key="1">
    <source>
        <dbReference type="SAM" id="MobiDB-lite"/>
    </source>
</evidence>
<name>A0ABQ8FYV1_9PEZI</name>
<dbReference type="Proteomes" id="UP000774617">
    <property type="component" value="Unassembled WGS sequence"/>
</dbReference>
<feature type="chain" id="PRO_5046260756" description="Secreted protein" evidence="2">
    <location>
        <begin position="22"/>
        <end position="76"/>
    </location>
</feature>
<keyword evidence="4" id="KW-1185">Reference proteome</keyword>
<protein>
    <recommendedName>
        <fullName evidence="5">Secreted protein</fullName>
    </recommendedName>
</protein>
<evidence type="ECO:0000256" key="2">
    <source>
        <dbReference type="SAM" id="SignalP"/>
    </source>
</evidence>
<evidence type="ECO:0000313" key="3">
    <source>
        <dbReference type="EMBL" id="KAH7036479.1"/>
    </source>
</evidence>
<sequence>MMCCSIFFPLLSLAPIPFLDTKERRVGGPTRHTYPGKRITPPRPQDDIMESHRPRSPHLLSLSKPTIWNESHCSQP</sequence>